<reference evidence="1 2" key="1">
    <citation type="submission" date="2019-01" db="EMBL/GenBank/DDBJ databases">
        <authorList>
            <person name="Brito A."/>
        </authorList>
    </citation>
    <scope>NUCLEOTIDE SEQUENCE [LARGE SCALE GENOMIC DNA]</scope>
    <source>
        <strain evidence="1">1</strain>
    </source>
</reference>
<protein>
    <submittedName>
        <fullName evidence="1">Uncharacterized protein</fullName>
    </submittedName>
</protein>
<organism evidence="1 2">
    <name type="scientific">Hyella patelloides LEGE 07179</name>
    <dbReference type="NCBI Taxonomy" id="945734"/>
    <lineage>
        <taxon>Bacteria</taxon>
        <taxon>Bacillati</taxon>
        <taxon>Cyanobacteriota</taxon>
        <taxon>Cyanophyceae</taxon>
        <taxon>Pleurocapsales</taxon>
        <taxon>Hyellaceae</taxon>
        <taxon>Hyella</taxon>
    </lineage>
</organism>
<gene>
    <name evidence="1" type="ORF">H1P_4780002</name>
</gene>
<dbReference type="Proteomes" id="UP000320055">
    <property type="component" value="Unassembled WGS sequence"/>
</dbReference>
<evidence type="ECO:0000313" key="1">
    <source>
        <dbReference type="EMBL" id="VEP16636.1"/>
    </source>
</evidence>
<dbReference type="AlphaFoldDB" id="A0A563VYY5"/>
<sequence>MRVEPFLEKAFSSSGRVDLDVPKLECYDKNPHIIFTGNASKLWTKTLRHGRKDTLGPFLKRLSQHDIHIFVKEKAETKGLSNLHLFPTFYNPDLMNGKFSQYISQFDAHLVMYNEFNGTSRRRVASGLATRFAYAIASTSPIALTDTSKFIEEYPQDTPFWFTFRGVKDLAESLHNKQLLKSLRNNMEKVHRTYAFESQSQHIAQFFEKILEKPGVSN</sequence>
<accession>A0A563VYY5</accession>
<proteinExistence type="predicted"/>
<dbReference type="EMBL" id="CAACVJ010000421">
    <property type="protein sequence ID" value="VEP16636.1"/>
    <property type="molecule type" value="Genomic_DNA"/>
</dbReference>
<evidence type="ECO:0000313" key="2">
    <source>
        <dbReference type="Proteomes" id="UP000320055"/>
    </source>
</evidence>
<keyword evidence="2" id="KW-1185">Reference proteome</keyword>
<name>A0A563VYY5_9CYAN</name>